<dbReference type="RefSeq" id="WP_036943893.1">
    <property type="nucleotide sequence ID" value="NZ_JQKC01000024.1"/>
</dbReference>
<dbReference type="AlphaFoldDB" id="A0A0L6JIS3"/>
<feature type="region of interest" description="Disordered" evidence="1">
    <location>
        <begin position="47"/>
        <end position="71"/>
    </location>
</feature>
<gene>
    <name evidence="3" type="ORF">Bccel_0612</name>
</gene>
<dbReference type="InterPro" id="IPR012854">
    <property type="entry name" value="Cu_amine_oxidase-like_N"/>
</dbReference>
<evidence type="ECO:0000259" key="2">
    <source>
        <dbReference type="Pfam" id="PF07833"/>
    </source>
</evidence>
<reference evidence="4" key="1">
    <citation type="submission" date="2015-07" db="EMBL/GenBank/DDBJ databases">
        <title>Near-Complete Genome Sequence of the Cellulolytic Bacterium Bacteroides (Pseudobacteroides) cellulosolvens ATCC 35603.</title>
        <authorList>
            <person name="Dassa B."/>
            <person name="Utturkar S.M."/>
            <person name="Klingeman D.M."/>
            <person name="Hurt R.A."/>
            <person name="Keller M."/>
            <person name="Xu J."/>
            <person name="Reddy Y.H.K."/>
            <person name="Borovok I."/>
            <person name="Grinberg I.R."/>
            <person name="Lamed R."/>
            <person name="Zhivin O."/>
            <person name="Bayer E.A."/>
            <person name="Brown S.D."/>
        </authorList>
    </citation>
    <scope>NUCLEOTIDE SEQUENCE [LARGE SCALE GENOMIC DNA]</scope>
    <source>
        <strain evidence="4">DSM 2933</strain>
    </source>
</reference>
<keyword evidence="4" id="KW-1185">Reference proteome</keyword>
<evidence type="ECO:0000313" key="3">
    <source>
        <dbReference type="EMBL" id="KNY25352.1"/>
    </source>
</evidence>
<dbReference type="Proteomes" id="UP000036923">
    <property type="component" value="Unassembled WGS sequence"/>
</dbReference>
<organism evidence="3 4">
    <name type="scientific">Pseudobacteroides cellulosolvens ATCC 35603 = DSM 2933</name>
    <dbReference type="NCBI Taxonomy" id="398512"/>
    <lineage>
        <taxon>Bacteria</taxon>
        <taxon>Bacillati</taxon>
        <taxon>Bacillota</taxon>
        <taxon>Clostridia</taxon>
        <taxon>Eubacteriales</taxon>
        <taxon>Oscillospiraceae</taxon>
        <taxon>Pseudobacteroides</taxon>
    </lineage>
</organism>
<evidence type="ECO:0000256" key="1">
    <source>
        <dbReference type="SAM" id="MobiDB-lite"/>
    </source>
</evidence>
<sequence>MKRTKKVLISNSKLIVLLCTVIIIFQFTLISPGKVFSLLPDAEQNESTPRLNQLGTPAPSGKNESTTIPTNSIEPTVDKTELINYLIKPFRYMGCDGEVIIVLLNNRLEDIEKQKDTETNIDNTKKLDNAKYEFTIIKEKIVGLEKCKKSAQDFITKAKKAQDDSSQLQCLYQGLNILSKIVDFDKEDRVIKKECLNEAIKGNYSCYLDSINNLVNQYIDMLEECRGYYKEKIIGRLVENGKHECFPTEVLITDKISHKFEYDIVARNKENFLIALHTVADIINGRAIWEDNNNQYSIVKGLRSLTFTRVTVYKENKKEEEIKHSAVIIDGYTYVPIEHIAKEFNLSYLWIEKEKILIIF</sequence>
<dbReference type="EMBL" id="LGTC01000001">
    <property type="protein sequence ID" value="KNY25352.1"/>
    <property type="molecule type" value="Genomic_DNA"/>
</dbReference>
<dbReference type="InterPro" id="IPR036582">
    <property type="entry name" value="Mao_N_sf"/>
</dbReference>
<accession>A0A0L6JIS3</accession>
<protein>
    <submittedName>
        <fullName evidence="3">Copper amine oxidase-like domain-containing protein</fullName>
    </submittedName>
</protein>
<name>A0A0L6JIS3_9FIRM</name>
<feature type="compositionally biased region" description="Polar residues" evidence="1">
    <location>
        <begin position="62"/>
        <end position="71"/>
    </location>
</feature>
<feature type="domain" description="Copper amine oxidase-like N-terminal" evidence="2">
    <location>
        <begin position="269"/>
        <end position="359"/>
    </location>
</feature>
<dbReference type="Pfam" id="PF07833">
    <property type="entry name" value="Cu_amine_oxidN1"/>
    <property type="match status" value="1"/>
</dbReference>
<comment type="caution">
    <text evidence="3">The sequence shown here is derived from an EMBL/GenBank/DDBJ whole genome shotgun (WGS) entry which is preliminary data.</text>
</comment>
<dbReference type="SUPFAM" id="SSF55383">
    <property type="entry name" value="Copper amine oxidase, domain N"/>
    <property type="match status" value="1"/>
</dbReference>
<evidence type="ECO:0000313" key="4">
    <source>
        <dbReference type="Proteomes" id="UP000036923"/>
    </source>
</evidence>
<dbReference type="STRING" id="398512.Bccel_0612"/>
<proteinExistence type="predicted"/>